<evidence type="ECO:0000256" key="6">
    <source>
        <dbReference type="SAM" id="MobiDB-lite"/>
    </source>
</evidence>
<dbReference type="GO" id="GO:0005881">
    <property type="term" value="C:cytoplasmic microtubule"/>
    <property type="evidence" value="ECO:0007669"/>
    <property type="project" value="TreeGrafter"/>
</dbReference>
<evidence type="ECO:0000313" key="8">
    <source>
        <dbReference type="Proteomes" id="UP000612055"/>
    </source>
</evidence>
<keyword evidence="8" id="KW-1185">Reference proteome</keyword>
<dbReference type="Proteomes" id="UP000612055">
    <property type="component" value="Unassembled WGS sequence"/>
</dbReference>
<feature type="compositionally biased region" description="Basic and acidic residues" evidence="6">
    <location>
        <begin position="306"/>
        <end position="318"/>
    </location>
</feature>
<dbReference type="PANTHER" id="PTHR31144">
    <property type="entry name" value="UPF0602 PROTEIN C4ORF47"/>
    <property type="match status" value="1"/>
</dbReference>
<evidence type="ECO:0000256" key="4">
    <source>
        <dbReference type="ARBA" id="ARBA00035656"/>
    </source>
</evidence>
<keyword evidence="3" id="KW-0206">Cytoskeleton</keyword>
<protein>
    <recommendedName>
        <fullName evidence="5">Cilia-and flagella-associated protein 96</fullName>
    </recommendedName>
</protein>
<evidence type="ECO:0000256" key="2">
    <source>
        <dbReference type="ARBA" id="ARBA00022490"/>
    </source>
</evidence>
<dbReference type="Pfam" id="PF15239">
    <property type="entry name" value="CFAP96-like"/>
    <property type="match status" value="1"/>
</dbReference>
<sequence length="357" mass="38800">MTSAVPTKYGMFMEHVYLKPGNPPPPGMEPVEGAPGEGSAGRTASPSAEIGTAQRDQGLNFKATVGRTGKNNDATFEPFKSLHQGDRFVDPSRRRLQQQNEARAKQVAPAPFKAASPMKHSTTPGDFVGTLQGKVQYMPGSTVYSQKTRADVQGQPRGFYTSPAKKGGFGFNKTTMSERQGFKGVATEYEYQHDPDELHRMRRIQEREADMAARQPAPFRPSNPPKKGGAGVPNITISKGKGVAGEYEYIPGADPAFAPVDPNAPPVDPNDPNASPARLIRAKAEETGPAFKPASLQPRHLGRQPEYIHDPEVPKIEAEHNRRKAEIARLAGSGAWRPNNAGKTDMVRSIVRMNLRG</sequence>
<comment type="subcellular location">
    <subcellularLocation>
        <location evidence="1">Cytoplasm</location>
        <location evidence="1">Cytoskeleton</location>
        <location evidence="1">Microtubule organizing center</location>
        <location evidence="1">Centrosome</location>
    </subcellularLocation>
</comment>
<evidence type="ECO:0000256" key="5">
    <source>
        <dbReference type="ARBA" id="ARBA00035693"/>
    </source>
</evidence>
<dbReference type="EMBL" id="JAEHOE010000025">
    <property type="protein sequence ID" value="KAG2495287.1"/>
    <property type="molecule type" value="Genomic_DNA"/>
</dbReference>
<gene>
    <name evidence="7" type="ORF">HYH03_006560</name>
</gene>
<comment type="caution">
    <text evidence="7">The sequence shown here is derived from an EMBL/GenBank/DDBJ whole genome shotgun (WGS) entry which is preliminary data.</text>
</comment>
<dbReference type="AlphaFoldDB" id="A0A835Y2F9"/>
<organism evidence="7 8">
    <name type="scientific">Edaphochlamys debaryana</name>
    <dbReference type="NCBI Taxonomy" id="47281"/>
    <lineage>
        <taxon>Eukaryota</taxon>
        <taxon>Viridiplantae</taxon>
        <taxon>Chlorophyta</taxon>
        <taxon>core chlorophytes</taxon>
        <taxon>Chlorophyceae</taxon>
        <taxon>CS clade</taxon>
        <taxon>Chlamydomonadales</taxon>
        <taxon>Chlamydomonadales incertae sedis</taxon>
        <taxon>Edaphochlamys</taxon>
    </lineage>
</organism>
<dbReference type="InterPro" id="IPR029358">
    <property type="entry name" value="CFAP96"/>
</dbReference>
<dbReference type="OrthoDB" id="283553at2759"/>
<evidence type="ECO:0000256" key="3">
    <source>
        <dbReference type="ARBA" id="ARBA00023212"/>
    </source>
</evidence>
<evidence type="ECO:0000256" key="1">
    <source>
        <dbReference type="ARBA" id="ARBA00004300"/>
    </source>
</evidence>
<evidence type="ECO:0000313" key="7">
    <source>
        <dbReference type="EMBL" id="KAG2495287.1"/>
    </source>
</evidence>
<feature type="region of interest" description="Disordered" evidence="6">
    <location>
        <begin position="19"/>
        <end position="121"/>
    </location>
</feature>
<accession>A0A835Y2F9</accession>
<name>A0A835Y2F9_9CHLO</name>
<feature type="compositionally biased region" description="Basic and acidic residues" evidence="6">
    <location>
        <begin position="83"/>
        <end position="93"/>
    </location>
</feature>
<dbReference type="PANTHER" id="PTHR31144:SF1">
    <property type="entry name" value="UPF0602 PROTEIN C4ORF47"/>
    <property type="match status" value="1"/>
</dbReference>
<reference evidence="7" key="1">
    <citation type="journal article" date="2020" name="bioRxiv">
        <title>Comparative genomics of Chlamydomonas.</title>
        <authorList>
            <person name="Craig R.J."/>
            <person name="Hasan A.R."/>
            <person name="Ness R.W."/>
            <person name="Keightley P.D."/>
        </authorList>
    </citation>
    <scope>NUCLEOTIDE SEQUENCE</scope>
    <source>
        <strain evidence="7">CCAP 11/70</strain>
    </source>
</reference>
<feature type="region of interest" description="Disordered" evidence="6">
    <location>
        <begin position="210"/>
        <end position="233"/>
    </location>
</feature>
<comment type="similarity">
    <text evidence="4">Belongs to the CFAP96 family.</text>
</comment>
<keyword evidence="2" id="KW-0963">Cytoplasm</keyword>
<feature type="region of interest" description="Disordered" evidence="6">
    <location>
        <begin position="260"/>
        <end position="318"/>
    </location>
</feature>
<proteinExistence type="inferred from homology"/>